<feature type="domain" description="Transcription factor zinc-finger" evidence="1">
    <location>
        <begin position="2"/>
        <end position="29"/>
    </location>
</feature>
<protein>
    <submittedName>
        <fullName evidence="2">Zf-TFIIB domain-containing protein</fullName>
    </submittedName>
</protein>
<organism evidence="2 3">
    <name type="scientific">Leptonema illini</name>
    <dbReference type="NCBI Taxonomy" id="183"/>
    <lineage>
        <taxon>Bacteria</taxon>
        <taxon>Pseudomonadati</taxon>
        <taxon>Spirochaetota</taxon>
        <taxon>Spirochaetia</taxon>
        <taxon>Leptospirales</taxon>
        <taxon>Leptospiraceae</taxon>
        <taxon>Leptonema</taxon>
    </lineage>
</organism>
<reference evidence="2 3" key="1">
    <citation type="submission" date="2019-10" db="EMBL/GenBank/DDBJ databases">
        <title>Extracellular Electron Transfer in a Candidatus Methanoperedens spp. Enrichment Culture.</title>
        <authorList>
            <person name="Berger S."/>
            <person name="Rangel Shaw D."/>
            <person name="Berben T."/>
            <person name="In 'T Zandt M."/>
            <person name="Frank J."/>
            <person name="Reimann J."/>
            <person name="Jetten M.S.M."/>
            <person name="Welte C.U."/>
        </authorList>
    </citation>
    <scope>NUCLEOTIDE SEQUENCE [LARGE SCALE GENOMIC DNA]</scope>
    <source>
        <strain evidence="2">SB12</strain>
    </source>
</reference>
<dbReference type="AlphaFoldDB" id="A0A833LXG9"/>
<comment type="caution">
    <text evidence="2">The sequence shown here is derived from an EMBL/GenBank/DDBJ whole genome shotgun (WGS) entry which is preliminary data.</text>
</comment>
<dbReference type="EMBL" id="WBUI01000026">
    <property type="protein sequence ID" value="KAB2929800.1"/>
    <property type="molecule type" value="Genomic_DNA"/>
</dbReference>
<name>A0A833LXG9_9LEPT</name>
<evidence type="ECO:0000313" key="2">
    <source>
        <dbReference type="EMBL" id="KAB2929800.1"/>
    </source>
</evidence>
<sequence>MNCPRCRNELEEVQTELGLVQMCMSCYGHASPVRFLERLITGDQWQKLLSLSTSVKGRSFKCPQCNHYHQRRRFHFPETYIDLDICQHCSLIWFDRDEIEHFPIQNRKKLGDHATTLIQDRGPLIDADAKAQYLLANLKLEQMARRARNKAKYWNLRRMINTPWMLDAVVQDLLDYTGLDDRVD</sequence>
<accession>A0A833LXG9</accession>
<evidence type="ECO:0000313" key="3">
    <source>
        <dbReference type="Proteomes" id="UP000460298"/>
    </source>
</evidence>
<dbReference type="Pfam" id="PF13453">
    <property type="entry name" value="Zn_ribbon_TFIIB"/>
    <property type="match status" value="1"/>
</dbReference>
<dbReference type="Proteomes" id="UP000460298">
    <property type="component" value="Unassembled WGS sequence"/>
</dbReference>
<evidence type="ECO:0000259" key="1">
    <source>
        <dbReference type="Pfam" id="PF13453"/>
    </source>
</evidence>
<gene>
    <name evidence="2" type="ORF">F9K24_18735</name>
</gene>
<proteinExistence type="predicted"/>
<dbReference type="InterPro" id="IPR027392">
    <property type="entry name" value="TF_Znf"/>
</dbReference>